<name>A0A0D0DU07_9AGAM</name>
<dbReference type="Proteomes" id="UP000054538">
    <property type="component" value="Unassembled WGS sequence"/>
</dbReference>
<proteinExistence type="predicted"/>
<reference evidence="2 3" key="1">
    <citation type="submission" date="2014-04" db="EMBL/GenBank/DDBJ databases">
        <authorList>
            <consortium name="DOE Joint Genome Institute"/>
            <person name="Kuo A."/>
            <person name="Kohler A."/>
            <person name="Jargeat P."/>
            <person name="Nagy L.G."/>
            <person name="Floudas D."/>
            <person name="Copeland A."/>
            <person name="Barry K.W."/>
            <person name="Cichocki N."/>
            <person name="Veneault-Fourrey C."/>
            <person name="LaButti K."/>
            <person name="Lindquist E.A."/>
            <person name="Lipzen A."/>
            <person name="Lundell T."/>
            <person name="Morin E."/>
            <person name="Murat C."/>
            <person name="Sun H."/>
            <person name="Tunlid A."/>
            <person name="Henrissat B."/>
            <person name="Grigoriev I.V."/>
            <person name="Hibbett D.S."/>
            <person name="Martin F."/>
            <person name="Nordberg H.P."/>
            <person name="Cantor M.N."/>
            <person name="Hua S.X."/>
        </authorList>
    </citation>
    <scope>NUCLEOTIDE SEQUENCE [LARGE SCALE GENOMIC DNA]</scope>
    <source>
        <strain evidence="2 3">Ve08.2h10</strain>
    </source>
</reference>
<feature type="chain" id="PRO_5002209153" evidence="1">
    <location>
        <begin position="24"/>
        <end position="51"/>
    </location>
</feature>
<keyword evidence="3" id="KW-1185">Reference proteome</keyword>
<evidence type="ECO:0000313" key="3">
    <source>
        <dbReference type="Proteomes" id="UP000054538"/>
    </source>
</evidence>
<reference evidence="3" key="2">
    <citation type="submission" date="2015-01" db="EMBL/GenBank/DDBJ databases">
        <title>Evolutionary Origins and Diversification of the Mycorrhizal Mutualists.</title>
        <authorList>
            <consortium name="DOE Joint Genome Institute"/>
            <consortium name="Mycorrhizal Genomics Consortium"/>
            <person name="Kohler A."/>
            <person name="Kuo A."/>
            <person name="Nagy L.G."/>
            <person name="Floudas D."/>
            <person name="Copeland A."/>
            <person name="Barry K.W."/>
            <person name="Cichocki N."/>
            <person name="Veneault-Fourrey C."/>
            <person name="LaButti K."/>
            <person name="Lindquist E.A."/>
            <person name="Lipzen A."/>
            <person name="Lundell T."/>
            <person name="Morin E."/>
            <person name="Murat C."/>
            <person name="Riley R."/>
            <person name="Ohm R."/>
            <person name="Sun H."/>
            <person name="Tunlid A."/>
            <person name="Henrissat B."/>
            <person name="Grigoriev I.V."/>
            <person name="Hibbett D.S."/>
            <person name="Martin F."/>
        </authorList>
    </citation>
    <scope>NUCLEOTIDE SEQUENCE [LARGE SCALE GENOMIC DNA]</scope>
    <source>
        <strain evidence="3">Ve08.2h10</strain>
    </source>
</reference>
<protein>
    <submittedName>
        <fullName evidence="2">Uncharacterized protein</fullName>
    </submittedName>
</protein>
<keyword evidence="1" id="KW-0732">Signal</keyword>
<accession>A0A0D0DU07</accession>
<dbReference type="EMBL" id="KN824928">
    <property type="protein sequence ID" value="KIK97598.1"/>
    <property type="molecule type" value="Genomic_DNA"/>
</dbReference>
<evidence type="ECO:0000313" key="2">
    <source>
        <dbReference type="EMBL" id="KIK97598.1"/>
    </source>
</evidence>
<dbReference type="AlphaFoldDB" id="A0A0D0DU07"/>
<sequence>MSGHHSSLSPRLNITFFILPVLWVVEINHCPGFTHQEYDYERLGTKSAVPS</sequence>
<gene>
    <name evidence="2" type="ORF">PAXRUDRAFT_824762</name>
</gene>
<organism evidence="2 3">
    <name type="scientific">Paxillus rubicundulus Ve08.2h10</name>
    <dbReference type="NCBI Taxonomy" id="930991"/>
    <lineage>
        <taxon>Eukaryota</taxon>
        <taxon>Fungi</taxon>
        <taxon>Dikarya</taxon>
        <taxon>Basidiomycota</taxon>
        <taxon>Agaricomycotina</taxon>
        <taxon>Agaricomycetes</taxon>
        <taxon>Agaricomycetidae</taxon>
        <taxon>Boletales</taxon>
        <taxon>Paxilineae</taxon>
        <taxon>Paxillaceae</taxon>
        <taxon>Paxillus</taxon>
    </lineage>
</organism>
<evidence type="ECO:0000256" key="1">
    <source>
        <dbReference type="SAM" id="SignalP"/>
    </source>
</evidence>
<dbReference type="HOGENOM" id="CLU_3107031_0_0_1"/>
<feature type="signal peptide" evidence="1">
    <location>
        <begin position="1"/>
        <end position="23"/>
    </location>
</feature>
<dbReference type="InParanoid" id="A0A0D0DU07"/>